<organism evidence="2 3">
    <name type="scientific">Didymodactylos carnosus</name>
    <dbReference type="NCBI Taxonomy" id="1234261"/>
    <lineage>
        <taxon>Eukaryota</taxon>
        <taxon>Metazoa</taxon>
        <taxon>Spiralia</taxon>
        <taxon>Gnathifera</taxon>
        <taxon>Rotifera</taxon>
        <taxon>Eurotatoria</taxon>
        <taxon>Bdelloidea</taxon>
        <taxon>Philodinida</taxon>
        <taxon>Philodinidae</taxon>
        <taxon>Didymodactylos</taxon>
    </lineage>
</organism>
<dbReference type="EMBL" id="CAJOBC010133146">
    <property type="protein sequence ID" value="CAF4619820.1"/>
    <property type="molecule type" value="Genomic_DNA"/>
</dbReference>
<evidence type="ECO:0000256" key="1">
    <source>
        <dbReference type="SAM" id="SignalP"/>
    </source>
</evidence>
<dbReference type="Proteomes" id="UP000681722">
    <property type="component" value="Unassembled WGS sequence"/>
</dbReference>
<sequence>FVLLIVVAVHPSISTVPLPAGVVSDPSLTSLQNDKNSISEITLEQKLLAAGNITTEFIFDFAHAKSQVTTGKGGRTVAASVSSIKLELHSGRF</sequence>
<name>A0A8S2ZCR1_9BILA</name>
<proteinExistence type="predicted"/>
<gene>
    <name evidence="2" type="ORF">SRO942_LOCUS49498</name>
</gene>
<dbReference type="AlphaFoldDB" id="A0A8S2ZCR1"/>
<keyword evidence="1" id="KW-0732">Signal</keyword>
<reference evidence="2" key="1">
    <citation type="submission" date="2021-02" db="EMBL/GenBank/DDBJ databases">
        <authorList>
            <person name="Nowell W R."/>
        </authorList>
    </citation>
    <scope>NUCLEOTIDE SEQUENCE</scope>
</reference>
<evidence type="ECO:0000313" key="3">
    <source>
        <dbReference type="Proteomes" id="UP000681722"/>
    </source>
</evidence>
<accession>A0A8S2ZCR1</accession>
<evidence type="ECO:0000313" key="2">
    <source>
        <dbReference type="EMBL" id="CAF4619820.1"/>
    </source>
</evidence>
<feature type="chain" id="PRO_5035792391" evidence="1">
    <location>
        <begin position="16"/>
        <end position="93"/>
    </location>
</feature>
<comment type="caution">
    <text evidence="2">The sequence shown here is derived from an EMBL/GenBank/DDBJ whole genome shotgun (WGS) entry which is preliminary data.</text>
</comment>
<feature type="non-terminal residue" evidence="2">
    <location>
        <position position="1"/>
    </location>
</feature>
<feature type="signal peptide" evidence="1">
    <location>
        <begin position="1"/>
        <end position="15"/>
    </location>
</feature>
<protein>
    <submittedName>
        <fullName evidence="2">Uncharacterized protein</fullName>
    </submittedName>
</protein>